<gene>
    <name evidence="1" type="ORF">ACAOBT_LOCUS34675</name>
</gene>
<dbReference type="EMBL" id="CAKOFQ010008662">
    <property type="protein sequence ID" value="CAH2015306.1"/>
    <property type="molecule type" value="Genomic_DNA"/>
</dbReference>
<comment type="caution">
    <text evidence="1">The sequence shown here is derived from an EMBL/GenBank/DDBJ whole genome shotgun (WGS) entry which is preliminary data.</text>
</comment>
<dbReference type="AlphaFoldDB" id="A0A9P0MFB5"/>
<evidence type="ECO:0000313" key="2">
    <source>
        <dbReference type="Proteomes" id="UP001152888"/>
    </source>
</evidence>
<name>A0A9P0MFB5_ACAOB</name>
<organism evidence="1 2">
    <name type="scientific">Acanthoscelides obtectus</name>
    <name type="common">Bean weevil</name>
    <name type="synonym">Bruchus obtectus</name>
    <dbReference type="NCBI Taxonomy" id="200917"/>
    <lineage>
        <taxon>Eukaryota</taxon>
        <taxon>Metazoa</taxon>
        <taxon>Ecdysozoa</taxon>
        <taxon>Arthropoda</taxon>
        <taxon>Hexapoda</taxon>
        <taxon>Insecta</taxon>
        <taxon>Pterygota</taxon>
        <taxon>Neoptera</taxon>
        <taxon>Endopterygota</taxon>
        <taxon>Coleoptera</taxon>
        <taxon>Polyphaga</taxon>
        <taxon>Cucujiformia</taxon>
        <taxon>Chrysomeloidea</taxon>
        <taxon>Chrysomelidae</taxon>
        <taxon>Bruchinae</taxon>
        <taxon>Bruchini</taxon>
        <taxon>Acanthoscelides</taxon>
    </lineage>
</organism>
<accession>A0A9P0MFB5</accession>
<sequence>MRNNNKHWQSFFAKIDGKYNFPLPIFFSILEIIEQGNKKINEINNKQESESFCICFQFLNNQILLFIILLKLKDGWKEGGTRLAATSARSLF</sequence>
<dbReference type="Proteomes" id="UP001152888">
    <property type="component" value="Unassembled WGS sequence"/>
</dbReference>
<keyword evidence="2" id="KW-1185">Reference proteome</keyword>
<reference evidence="1" key="1">
    <citation type="submission" date="2022-03" db="EMBL/GenBank/DDBJ databases">
        <authorList>
            <person name="Sayadi A."/>
        </authorList>
    </citation>
    <scope>NUCLEOTIDE SEQUENCE</scope>
</reference>
<protein>
    <submittedName>
        <fullName evidence="1">Uncharacterized protein</fullName>
    </submittedName>
</protein>
<proteinExistence type="predicted"/>
<evidence type="ECO:0000313" key="1">
    <source>
        <dbReference type="EMBL" id="CAH2015306.1"/>
    </source>
</evidence>